<evidence type="ECO:0000313" key="1">
    <source>
        <dbReference type="EMBL" id="MBP2112739.1"/>
    </source>
</evidence>
<keyword evidence="2" id="KW-1185">Reference proteome</keyword>
<name>A0ABS4NRR2_9BACL</name>
<reference evidence="1 2" key="1">
    <citation type="submission" date="2021-03" db="EMBL/GenBank/DDBJ databases">
        <title>Genomic Encyclopedia of Type Strains, Phase IV (KMG-IV): sequencing the most valuable type-strain genomes for metagenomic binning, comparative biology and taxonomic classification.</title>
        <authorList>
            <person name="Goeker M."/>
        </authorList>
    </citation>
    <scope>NUCLEOTIDE SEQUENCE [LARGE SCALE GENOMIC DNA]</scope>
    <source>
        <strain evidence="1 2">DSM 101953</strain>
    </source>
</reference>
<protein>
    <submittedName>
        <fullName evidence="1">Uncharacterized protein</fullName>
    </submittedName>
</protein>
<dbReference type="Proteomes" id="UP000773462">
    <property type="component" value="Unassembled WGS sequence"/>
</dbReference>
<sequence>MISMEKALSRKETISLPERLVRRITVTSEYRNGLAVTGYALSIHIIHNYSKTVIQAKTGCADQTYVCYCCPK</sequence>
<evidence type="ECO:0000313" key="2">
    <source>
        <dbReference type="Proteomes" id="UP000773462"/>
    </source>
</evidence>
<proteinExistence type="predicted"/>
<comment type="caution">
    <text evidence="1">The sequence shown here is derived from an EMBL/GenBank/DDBJ whole genome shotgun (WGS) entry which is preliminary data.</text>
</comment>
<accession>A0ABS4NRR2</accession>
<organism evidence="1 2">
    <name type="scientific">Paenibacillus silagei</name>
    <dbReference type="NCBI Taxonomy" id="1670801"/>
    <lineage>
        <taxon>Bacteria</taxon>
        <taxon>Bacillati</taxon>
        <taxon>Bacillota</taxon>
        <taxon>Bacilli</taxon>
        <taxon>Bacillales</taxon>
        <taxon>Paenibacillaceae</taxon>
        <taxon>Paenibacillus</taxon>
    </lineage>
</organism>
<gene>
    <name evidence="1" type="ORF">J2Z70_002893</name>
</gene>
<dbReference type="EMBL" id="JAGGLV010000008">
    <property type="protein sequence ID" value="MBP2112739.1"/>
    <property type="molecule type" value="Genomic_DNA"/>
</dbReference>